<dbReference type="GO" id="GO:0005524">
    <property type="term" value="F:ATP binding"/>
    <property type="evidence" value="ECO:0007669"/>
    <property type="project" value="UniProtKB-UniRule"/>
</dbReference>
<evidence type="ECO:0000256" key="7">
    <source>
        <dbReference type="SAM" id="MobiDB-lite"/>
    </source>
</evidence>
<comment type="similarity">
    <text evidence="6">Belongs to the Mrp/NBP35 ATP-binding proteins family.</text>
</comment>
<dbReference type="CDD" id="cd02037">
    <property type="entry name" value="Mrp_NBP35"/>
    <property type="match status" value="1"/>
</dbReference>
<dbReference type="AlphaFoldDB" id="A0A1X0Y827"/>
<sequence length="294" mass="31511">MSDHENCDSCGVSSCGARDRKPQENDEQFQARQRLERNLCQIDNKILVMSGKGGVGKSTTALNLALALAKEGKAVGLLDVDLHGPSLPTMLGMADQRPHATEEGIIPLEFQGLRVMSIGFLLEQSDQAMIMRGPMKHGAIQQFLADVVWGPLDVLVIDCPPGTGDEPLSAAQLLGRGADTVIVTTPQDVALVDVEKSISFSRQLNINILGIIENMAGFVCPHCEEVTDLFGRGGGEKLADKTQVPFLGRIPLDPRMVVAGDSGKPFILDHPDTEAAKALQHVAQTAIEKMENAA</sequence>
<dbReference type="HAMAP" id="MF_02040">
    <property type="entry name" value="Mrp_NBP35"/>
    <property type="match status" value="1"/>
</dbReference>
<dbReference type="PANTHER" id="PTHR23264">
    <property type="entry name" value="NUCLEOTIDE-BINDING PROTEIN NBP35 YEAST -RELATED"/>
    <property type="match status" value="1"/>
</dbReference>
<dbReference type="Pfam" id="PF10609">
    <property type="entry name" value="ParA"/>
    <property type="match status" value="1"/>
</dbReference>
<dbReference type="EMBL" id="NAAD01000006">
    <property type="protein sequence ID" value="ORJ61259.1"/>
    <property type="molecule type" value="Genomic_DNA"/>
</dbReference>
<keyword evidence="3 6" id="KW-0067">ATP-binding</keyword>
<protein>
    <recommendedName>
        <fullName evidence="6">Iron-sulfur cluster carrier protein</fullName>
    </recommendedName>
</protein>
<gene>
    <name evidence="8" type="ORF">B5V00_06375</name>
</gene>
<dbReference type="GO" id="GO:0051536">
    <property type="term" value="F:iron-sulfur cluster binding"/>
    <property type="evidence" value="ECO:0007669"/>
    <property type="project" value="UniProtKB-UniRule"/>
</dbReference>
<reference evidence="8 9" key="1">
    <citation type="submission" date="2017-03" db="EMBL/GenBank/DDBJ databases">
        <title>Genome sequence of Geothermobacter sp. EPR-M, Deep-Sea Iron Reducer.</title>
        <authorList>
            <person name="Tully B."/>
            <person name="Savalia P."/>
            <person name="Abuyen K."/>
            <person name="Baughan C."/>
            <person name="Romero E."/>
            <person name="Ronkowski C."/>
            <person name="Torres B."/>
            <person name="Tremblay J."/>
            <person name="Trujillo A."/>
            <person name="Tyler M."/>
            <person name="Perez-Rodriguez I."/>
            <person name="Amend J."/>
        </authorList>
    </citation>
    <scope>NUCLEOTIDE SEQUENCE [LARGE SCALE GENOMIC DNA]</scope>
    <source>
        <strain evidence="8 9">EPR-M</strain>
    </source>
</reference>
<accession>A0A1X0Y827</accession>
<keyword evidence="4 6" id="KW-0408">Iron</keyword>
<comment type="subunit">
    <text evidence="6">Homodimer.</text>
</comment>
<evidence type="ECO:0000256" key="1">
    <source>
        <dbReference type="ARBA" id="ARBA00022723"/>
    </source>
</evidence>
<comment type="caution">
    <text evidence="8">The sequence shown here is derived from an EMBL/GenBank/DDBJ whole genome shotgun (WGS) entry which is preliminary data.</text>
</comment>
<dbReference type="SUPFAM" id="SSF52540">
    <property type="entry name" value="P-loop containing nucleoside triphosphate hydrolases"/>
    <property type="match status" value="1"/>
</dbReference>
<dbReference type="InterPro" id="IPR033756">
    <property type="entry name" value="YlxH/NBP35"/>
</dbReference>
<dbReference type="GO" id="GO:0046872">
    <property type="term" value="F:metal ion binding"/>
    <property type="evidence" value="ECO:0007669"/>
    <property type="project" value="UniProtKB-KW"/>
</dbReference>
<dbReference type="Proteomes" id="UP000193136">
    <property type="component" value="Unassembled WGS sequence"/>
</dbReference>
<evidence type="ECO:0000313" key="9">
    <source>
        <dbReference type="Proteomes" id="UP000193136"/>
    </source>
</evidence>
<evidence type="ECO:0000313" key="8">
    <source>
        <dbReference type="EMBL" id="ORJ61259.1"/>
    </source>
</evidence>
<comment type="function">
    <text evidence="6">Binds and transfers iron-sulfur (Fe-S) clusters to target apoproteins. Can hydrolyze ATP.</text>
</comment>
<evidence type="ECO:0000256" key="6">
    <source>
        <dbReference type="HAMAP-Rule" id="MF_02040"/>
    </source>
</evidence>
<feature type="region of interest" description="Disordered" evidence="7">
    <location>
        <begin position="1"/>
        <end position="27"/>
    </location>
</feature>
<dbReference type="InterPro" id="IPR000808">
    <property type="entry name" value="Mrp-like_CS"/>
</dbReference>
<evidence type="ECO:0000256" key="2">
    <source>
        <dbReference type="ARBA" id="ARBA00022741"/>
    </source>
</evidence>
<keyword evidence="5 6" id="KW-0411">Iron-sulfur</keyword>
<keyword evidence="9" id="KW-1185">Reference proteome</keyword>
<dbReference type="GO" id="GO:0005829">
    <property type="term" value="C:cytosol"/>
    <property type="evidence" value="ECO:0007669"/>
    <property type="project" value="TreeGrafter"/>
</dbReference>
<evidence type="ECO:0000256" key="4">
    <source>
        <dbReference type="ARBA" id="ARBA00023004"/>
    </source>
</evidence>
<keyword evidence="1 6" id="KW-0479">Metal-binding</keyword>
<dbReference type="InterPro" id="IPR027417">
    <property type="entry name" value="P-loop_NTPase"/>
</dbReference>
<keyword evidence="6" id="KW-0378">Hydrolase</keyword>
<dbReference type="InterPro" id="IPR019591">
    <property type="entry name" value="Mrp/NBP35_ATP-bd"/>
</dbReference>
<dbReference type="Gene3D" id="3.40.50.300">
    <property type="entry name" value="P-loop containing nucleotide triphosphate hydrolases"/>
    <property type="match status" value="1"/>
</dbReference>
<name>A0A1X0Y827_9BACT</name>
<keyword evidence="2 6" id="KW-0547">Nucleotide-binding</keyword>
<evidence type="ECO:0000256" key="3">
    <source>
        <dbReference type="ARBA" id="ARBA00022840"/>
    </source>
</evidence>
<dbReference type="GO" id="GO:0140663">
    <property type="term" value="F:ATP-dependent FeS chaperone activity"/>
    <property type="evidence" value="ECO:0007669"/>
    <property type="project" value="InterPro"/>
</dbReference>
<organism evidence="8 9">
    <name type="scientific">Geothermobacter hydrogeniphilus</name>
    <dbReference type="NCBI Taxonomy" id="1969733"/>
    <lineage>
        <taxon>Bacteria</taxon>
        <taxon>Pseudomonadati</taxon>
        <taxon>Thermodesulfobacteriota</taxon>
        <taxon>Desulfuromonadia</taxon>
        <taxon>Desulfuromonadales</taxon>
        <taxon>Geothermobacteraceae</taxon>
        <taxon>Geothermobacter</taxon>
    </lineage>
</organism>
<dbReference type="PANTHER" id="PTHR23264:SF19">
    <property type="entry name" value="CYTOSOLIC FE-S CLUSTER ASSEMBLY FACTOR NUBP2"/>
    <property type="match status" value="1"/>
</dbReference>
<dbReference type="STRING" id="1969733.B5V00_06375"/>
<dbReference type="OrthoDB" id="9809679at2"/>
<evidence type="ECO:0000256" key="5">
    <source>
        <dbReference type="ARBA" id="ARBA00023014"/>
    </source>
</evidence>
<dbReference type="PROSITE" id="PS01215">
    <property type="entry name" value="MRP"/>
    <property type="match status" value="1"/>
</dbReference>
<dbReference type="GO" id="GO:0016887">
    <property type="term" value="F:ATP hydrolysis activity"/>
    <property type="evidence" value="ECO:0007669"/>
    <property type="project" value="UniProtKB-UniRule"/>
</dbReference>
<feature type="binding site" evidence="6">
    <location>
        <begin position="51"/>
        <end position="58"/>
    </location>
    <ligand>
        <name>ATP</name>
        <dbReference type="ChEBI" id="CHEBI:30616"/>
    </ligand>
</feature>
<dbReference type="FunFam" id="3.40.50.300:FF:001119">
    <property type="entry name" value="Iron-sulfur cluster carrier protein"/>
    <property type="match status" value="1"/>
</dbReference>
<proteinExistence type="inferred from homology"/>
<dbReference type="RefSeq" id="WP_085009938.1">
    <property type="nucleotide sequence ID" value="NZ_NAAD01000006.1"/>
</dbReference>
<dbReference type="GO" id="GO:0016226">
    <property type="term" value="P:iron-sulfur cluster assembly"/>
    <property type="evidence" value="ECO:0007669"/>
    <property type="project" value="InterPro"/>
</dbReference>